<organism evidence="1 2">
    <name type="scientific">Tetrahymena thermophila (strain SB210)</name>
    <dbReference type="NCBI Taxonomy" id="312017"/>
    <lineage>
        <taxon>Eukaryota</taxon>
        <taxon>Sar</taxon>
        <taxon>Alveolata</taxon>
        <taxon>Ciliophora</taxon>
        <taxon>Intramacronucleata</taxon>
        <taxon>Oligohymenophorea</taxon>
        <taxon>Hymenostomatida</taxon>
        <taxon>Tetrahymenina</taxon>
        <taxon>Tetrahymenidae</taxon>
        <taxon>Tetrahymena</taxon>
    </lineage>
</organism>
<dbReference type="InParanoid" id="W7XH46"/>
<dbReference type="KEGG" id="tet:TTHERM_000066749"/>
<evidence type="ECO:0000313" key="2">
    <source>
        <dbReference type="Proteomes" id="UP000009168"/>
    </source>
</evidence>
<protein>
    <submittedName>
        <fullName evidence="1">Uncharacterized protein</fullName>
    </submittedName>
</protein>
<dbReference type="EMBL" id="GG662853">
    <property type="protein sequence ID" value="EWS76468.1"/>
    <property type="molecule type" value="Genomic_DNA"/>
</dbReference>
<name>W7XH46_TETTS</name>
<keyword evidence="2" id="KW-1185">Reference proteome</keyword>
<dbReference type="GeneID" id="24437075"/>
<evidence type="ECO:0000313" key="1">
    <source>
        <dbReference type="EMBL" id="EWS76468.1"/>
    </source>
</evidence>
<gene>
    <name evidence="1" type="ORF">TTHERM_000066749</name>
</gene>
<dbReference type="RefSeq" id="XP_012650997.1">
    <property type="nucleotide sequence ID" value="XM_012795543.1"/>
</dbReference>
<sequence length="107" mass="12926">MKQKHQLQLLKFGMNKVKNQIYHKNKCSLIALNMLINNHFLQDLNKVTMICKMQSITQKLAFLNKQNLKMIFQNVYKCLKNVQIQKQIQYKKQELIMWIYKNHSKQA</sequence>
<accession>W7XH46</accession>
<dbReference type="AlphaFoldDB" id="W7XH46"/>
<reference evidence="2" key="1">
    <citation type="journal article" date="2006" name="PLoS Biol.">
        <title>Macronuclear genome sequence of the ciliate Tetrahymena thermophila, a model eukaryote.</title>
        <authorList>
            <person name="Eisen J.A."/>
            <person name="Coyne R.S."/>
            <person name="Wu M."/>
            <person name="Wu D."/>
            <person name="Thiagarajan M."/>
            <person name="Wortman J.R."/>
            <person name="Badger J.H."/>
            <person name="Ren Q."/>
            <person name="Amedeo P."/>
            <person name="Jones K.M."/>
            <person name="Tallon L.J."/>
            <person name="Delcher A.L."/>
            <person name="Salzberg S.L."/>
            <person name="Silva J.C."/>
            <person name="Haas B.J."/>
            <person name="Majoros W.H."/>
            <person name="Farzad M."/>
            <person name="Carlton J.M."/>
            <person name="Smith R.K. Jr."/>
            <person name="Garg J."/>
            <person name="Pearlman R.E."/>
            <person name="Karrer K.M."/>
            <person name="Sun L."/>
            <person name="Manning G."/>
            <person name="Elde N.C."/>
            <person name="Turkewitz A.P."/>
            <person name="Asai D.J."/>
            <person name="Wilkes D.E."/>
            <person name="Wang Y."/>
            <person name="Cai H."/>
            <person name="Collins K."/>
            <person name="Stewart B.A."/>
            <person name="Lee S.R."/>
            <person name="Wilamowska K."/>
            <person name="Weinberg Z."/>
            <person name="Ruzzo W.L."/>
            <person name="Wloga D."/>
            <person name="Gaertig J."/>
            <person name="Frankel J."/>
            <person name="Tsao C.-C."/>
            <person name="Gorovsky M.A."/>
            <person name="Keeling P.J."/>
            <person name="Waller R.F."/>
            <person name="Patron N.J."/>
            <person name="Cherry J.M."/>
            <person name="Stover N.A."/>
            <person name="Krieger C.J."/>
            <person name="del Toro C."/>
            <person name="Ryder H.F."/>
            <person name="Williamson S.C."/>
            <person name="Barbeau R.A."/>
            <person name="Hamilton E.P."/>
            <person name="Orias E."/>
        </authorList>
    </citation>
    <scope>NUCLEOTIDE SEQUENCE [LARGE SCALE GENOMIC DNA]</scope>
    <source>
        <strain evidence="2">SB210</strain>
    </source>
</reference>
<proteinExistence type="predicted"/>
<dbReference type="Proteomes" id="UP000009168">
    <property type="component" value="Unassembled WGS sequence"/>
</dbReference>